<dbReference type="PANTHER" id="PTHR24252">
    <property type="entry name" value="ACROSIN-RELATED"/>
    <property type="match status" value="1"/>
</dbReference>
<dbReference type="InterPro" id="IPR035914">
    <property type="entry name" value="Sperma_CUB_dom_sf"/>
</dbReference>
<sequence>MSPNFPRSYPAGVACRWIVQCPDGYHCRARCGLGMPQTPTCSLDRLYISRTGDSQLNSAEYHCGRGFVNAVSIDSRLTFGLVTSTNSTGGRFKCLISTQPIITPRCSCGYKKTNRIVGGEETKPHEYPMMASIRYSDFGDAIKCGAVIIDRKYVLTAAHCVENKELDELTVVVGEHNVTTDGWGTTTFGGPKPKVLLKANVEVISQESCQRNISTLTPRQICTFTPGKDSCQDDSGGPLLYTDSYNGRLYNVGVVSFGQFCASTEPAINTRVTSFLNWIRKEAPANYCVPPVENVLIVSPNYPNSYPPESACRWIAVCPTGYKCRVDCDDVYLPGGQDCPTDRLLISRTGDSQLISAEYYCGQGSLSAVSTGSRISIGLVSSKQSTGGRFRCQIRAQQDSTPTCNCGYRKVSRIVGGEETKPNEYPMMAGIVYVGENTIKCGAVIIDNIYVLTAAHCVYSKGVNDIAVVVGEHDVRIGTDSPDIQVFRVSSIIIHPNYNSNTYDNDIAIIKIQGVIRYSENVGPVCLPFKFADVDLTGAVVTILGWGTLFPGGPSSSVLRKVNVNVISQSTCRQNVLSLTPRQICTFTRGKDACQDDSGGPLLYQDPSTGRLFNVGIVSFGQLCASNSPGINTRVTNFLNWVTTNAPANYCKI</sequence>
<proteinExistence type="predicted"/>
<dbReference type="InterPro" id="IPR001314">
    <property type="entry name" value="Peptidase_S1A"/>
</dbReference>
<comment type="caution">
    <text evidence="7">Lacks conserved residue(s) required for the propagation of feature annotation.</text>
</comment>
<reference evidence="10" key="1">
    <citation type="submission" date="2021-09" db="EMBL/GenBank/DDBJ databases">
        <authorList>
            <person name="Martin H S."/>
        </authorList>
    </citation>
    <scope>NUCLEOTIDE SEQUENCE</scope>
</reference>
<keyword evidence="4" id="KW-0378">Hydrolase</keyword>
<evidence type="ECO:0000256" key="5">
    <source>
        <dbReference type="ARBA" id="ARBA00022825"/>
    </source>
</evidence>
<keyword evidence="5" id="KW-0720">Serine protease</keyword>
<protein>
    <submittedName>
        <fullName evidence="10">(African queen) hypothetical protein</fullName>
    </submittedName>
</protein>
<evidence type="ECO:0000256" key="3">
    <source>
        <dbReference type="ARBA" id="ARBA00022670"/>
    </source>
</evidence>
<organism evidence="10 11">
    <name type="scientific">Danaus chrysippus</name>
    <name type="common">African queen</name>
    <dbReference type="NCBI Taxonomy" id="151541"/>
    <lineage>
        <taxon>Eukaryota</taxon>
        <taxon>Metazoa</taxon>
        <taxon>Ecdysozoa</taxon>
        <taxon>Arthropoda</taxon>
        <taxon>Hexapoda</taxon>
        <taxon>Insecta</taxon>
        <taxon>Pterygota</taxon>
        <taxon>Neoptera</taxon>
        <taxon>Endopterygota</taxon>
        <taxon>Lepidoptera</taxon>
        <taxon>Glossata</taxon>
        <taxon>Ditrysia</taxon>
        <taxon>Papilionoidea</taxon>
        <taxon>Nymphalidae</taxon>
        <taxon>Danainae</taxon>
        <taxon>Danaini</taxon>
        <taxon>Danaina</taxon>
        <taxon>Danaus</taxon>
        <taxon>Anosia</taxon>
    </lineage>
</organism>
<comment type="caution">
    <text evidence="10">The sequence shown here is derived from an EMBL/GenBank/DDBJ whole genome shotgun (WGS) entry which is preliminary data.</text>
</comment>
<dbReference type="InterPro" id="IPR000859">
    <property type="entry name" value="CUB_dom"/>
</dbReference>
<evidence type="ECO:0000259" key="8">
    <source>
        <dbReference type="PROSITE" id="PS01180"/>
    </source>
</evidence>
<dbReference type="PANTHER" id="PTHR24252:SF7">
    <property type="entry name" value="HYALIN"/>
    <property type="match status" value="1"/>
</dbReference>
<dbReference type="SMART" id="SM00020">
    <property type="entry name" value="Tryp_SPc"/>
    <property type="match status" value="2"/>
</dbReference>
<dbReference type="SUPFAM" id="SSF50494">
    <property type="entry name" value="Trypsin-like serine proteases"/>
    <property type="match status" value="2"/>
</dbReference>
<dbReference type="PRINTS" id="PR00722">
    <property type="entry name" value="CHYMOTRYPSIN"/>
</dbReference>
<evidence type="ECO:0000256" key="7">
    <source>
        <dbReference type="PROSITE-ProRule" id="PRU00059"/>
    </source>
</evidence>
<dbReference type="Pfam" id="PF00431">
    <property type="entry name" value="CUB"/>
    <property type="match status" value="2"/>
</dbReference>
<dbReference type="Gene3D" id="2.60.120.290">
    <property type="entry name" value="Spermadhesin, CUB domain"/>
    <property type="match status" value="2"/>
</dbReference>
<keyword evidence="6" id="KW-1015">Disulfide bond</keyword>
<dbReference type="SUPFAM" id="SSF49854">
    <property type="entry name" value="Spermadhesin, CUB domain"/>
    <property type="match status" value="2"/>
</dbReference>
<dbReference type="InterPro" id="IPR009003">
    <property type="entry name" value="Peptidase_S1_PA"/>
</dbReference>
<gene>
    <name evidence="10" type="ORF">DCHRY22_LOCUS9351</name>
</gene>
<feature type="domain" description="CUB" evidence="8">
    <location>
        <begin position="1"/>
        <end position="99"/>
    </location>
</feature>
<keyword evidence="11" id="KW-1185">Reference proteome</keyword>
<dbReference type="EMBL" id="CAKASE010000066">
    <property type="protein sequence ID" value="CAG9570651.1"/>
    <property type="molecule type" value="Genomic_DNA"/>
</dbReference>
<evidence type="ECO:0000256" key="1">
    <source>
        <dbReference type="ARBA" id="ARBA00004613"/>
    </source>
</evidence>
<dbReference type="PROSITE" id="PS00134">
    <property type="entry name" value="TRYPSIN_HIS"/>
    <property type="match status" value="1"/>
</dbReference>
<keyword evidence="3" id="KW-0645">Protease</keyword>
<dbReference type="AlphaFoldDB" id="A0A8J2W4T6"/>
<feature type="domain" description="CUB" evidence="8">
    <location>
        <begin position="261"/>
        <end position="397"/>
    </location>
</feature>
<evidence type="ECO:0000256" key="6">
    <source>
        <dbReference type="ARBA" id="ARBA00023157"/>
    </source>
</evidence>
<feature type="domain" description="Peptidase S1" evidence="9">
    <location>
        <begin position="414"/>
        <end position="647"/>
    </location>
</feature>
<dbReference type="FunFam" id="2.40.10.10:FF:000015">
    <property type="entry name" value="Atrial natriuretic peptide-converting enzyme"/>
    <property type="match status" value="1"/>
</dbReference>
<name>A0A8J2W4T6_9NEOP</name>
<evidence type="ECO:0000259" key="9">
    <source>
        <dbReference type="PROSITE" id="PS50240"/>
    </source>
</evidence>
<dbReference type="Gene3D" id="2.40.10.10">
    <property type="entry name" value="Trypsin-like serine proteases"/>
    <property type="match status" value="3"/>
</dbReference>
<dbReference type="InterPro" id="IPR001254">
    <property type="entry name" value="Trypsin_dom"/>
</dbReference>
<keyword evidence="2" id="KW-0964">Secreted</keyword>
<dbReference type="Pfam" id="PF00089">
    <property type="entry name" value="Trypsin"/>
    <property type="match status" value="3"/>
</dbReference>
<dbReference type="Proteomes" id="UP000789524">
    <property type="component" value="Unassembled WGS sequence"/>
</dbReference>
<evidence type="ECO:0000313" key="10">
    <source>
        <dbReference type="EMBL" id="CAG9570651.1"/>
    </source>
</evidence>
<dbReference type="GO" id="GO:0004252">
    <property type="term" value="F:serine-type endopeptidase activity"/>
    <property type="evidence" value="ECO:0007669"/>
    <property type="project" value="InterPro"/>
</dbReference>
<dbReference type="InterPro" id="IPR018114">
    <property type="entry name" value="TRYPSIN_HIS"/>
</dbReference>
<evidence type="ECO:0000256" key="4">
    <source>
        <dbReference type="ARBA" id="ARBA00022801"/>
    </source>
</evidence>
<dbReference type="PROSITE" id="PS01180">
    <property type="entry name" value="CUB"/>
    <property type="match status" value="2"/>
</dbReference>
<dbReference type="GO" id="GO:0005576">
    <property type="term" value="C:extracellular region"/>
    <property type="evidence" value="ECO:0007669"/>
    <property type="project" value="UniProtKB-SubCell"/>
</dbReference>
<evidence type="ECO:0000313" key="11">
    <source>
        <dbReference type="Proteomes" id="UP000789524"/>
    </source>
</evidence>
<accession>A0A8J2W4T6</accession>
<evidence type="ECO:0000256" key="2">
    <source>
        <dbReference type="ARBA" id="ARBA00022525"/>
    </source>
</evidence>
<dbReference type="InterPro" id="IPR043504">
    <property type="entry name" value="Peptidase_S1_PA_chymotrypsin"/>
</dbReference>
<dbReference type="OrthoDB" id="6380398at2759"/>
<dbReference type="PROSITE" id="PS50240">
    <property type="entry name" value="TRYPSIN_DOM"/>
    <property type="match status" value="2"/>
</dbReference>
<dbReference type="SMART" id="SM00042">
    <property type="entry name" value="CUB"/>
    <property type="match status" value="1"/>
</dbReference>
<dbReference type="CDD" id="cd00190">
    <property type="entry name" value="Tryp_SPc"/>
    <property type="match status" value="2"/>
</dbReference>
<dbReference type="GO" id="GO:0006508">
    <property type="term" value="P:proteolysis"/>
    <property type="evidence" value="ECO:0007669"/>
    <property type="project" value="UniProtKB-KW"/>
</dbReference>
<dbReference type="CDD" id="cd00041">
    <property type="entry name" value="CUB"/>
    <property type="match status" value="1"/>
</dbReference>
<comment type="subcellular location">
    <subcellularLocation>
        <location evidence="1">Secreted</location>
    </subcellularLocation>
</comment>
<feature type="domain" description="Peptidase S1" evidence="9">
    <location>
        <begin position="116"/>
        <end position="284"/>
    </location>
</feature>